<comment type="caution">
    <text evidence="18">The sequence shown here is derived from an EMBL/GenBank/DDBJ whole genome shotgun (WGS) entry which is preliminary data.</text>
</comment>
<proteinExistence type="inferred from homology"/>
<dbReference type="PRINTS" id="PR00834">
    <property type="entry name" value="PROTEASES2C"/>
</dbReference>
<evidence type="ECO:0000256" key="12">
    <source>
        <dbReference type="ARBA" id="ARBA00023016"/>
    </source>
</evidence>
<keyword evidence="11" id="KW-0720">Serine protease</keyword>
<comment type="similarity">
    <text evidence="3">Belongs to the peptidase S1C family.</text>
</comment>
<sequence>MMRQASALRIQSPQVLRAFWMGVIATVMLLGQTMAARALPDSFADLADKVSPAVVMITTSTTVTTSDDQMPMVPEGSPFEDFFKDFQNRNNDKAKPHRSQALGSGFVISEDGYIVTNNHVIENADSISIEFYDGHSEDAKLVGTDPNTDIALLKVEAKQPLPFVTFGDSDKARVGDWVIAMGNPLGQGFSVTSGIVSARNRALSGTYDDYIQTDAAINRGNSGGPLFNLNGEVIGVNTAILSPNGGSIGIGFSMASNVVSKVVDQLKKYGETRRGWLGVRIQDVTKDMADAMGLASTNGAMVTDVPDGPAKDAGMQAGDVITNFDGKDVTDTRELVRQVGNTAVGKAVRVTVWRNGNTETLKVTLGRRETSEAATPAAQQQDDQSTPESSDLMGMKLSALTSDMKSELGLDDDATGLAVTDVDEMSEAYTKGIRTGDVITSAGQEKVETVADLQARIDDAKKAGRKSVLLLIRRGSDPRFVALPLDGAPEGDSKSDSK</sequence>
<keyword evidence="19" id="KW-1185">Reference proteome</keyword>
<dbReference type="Gene3D" id="2.30.42.10">
    <property type="match status" value="2"/>
</dbReference>
<evidence type="ECO:0000256" key="2">
    <source>
        <dbReference type="ARBA" id="ARBA00004418"/>
    </source>
</evidence>
<evidence type="ECO:0000313" key="19">
    <source>
        <dbReference type="Proteomes" id="UP000477911"/>
    </source>
</evidence>
<dbReference type="Pfam" id="PF13180">
    <property type="entry name" value="PDZ_2"/>
    <property type="match status" value="2"/>
</dbReference>
<evidence type="ECO:0000256" key="1">
    <source>
        <dbReference type="ARBA" id="ARBA00001772"/>
    </source>
</evidence>
<evidence type="ECO:0000256" key="9">
    <source>
        <dbReference type="ARBA" id="ARBA00022764"/>
    </source>
</evidence>
<evidence type="ECO:0000256" key="14">
    <source>
        <dbReference type="PIRSR" id="PIRSR611782-1"/>
    </source>
</evidence>
<evidence type="ECO:0000256" key="3">
    <source>
        <dbReference type="ARBA" id="ARBA00010541"/>
    </source>
</evidence>
<gene>
    <name evidence="18" type="ORF">GR170_14160</name>
</gene>
<feature type="domain" description="PDZ" evidence="17">
    <location>
        <begin position="278"/>
        <end position="331"/>
    </location>
</feature>
<dbReference type="InterPro" id="IPR001478">
    <property type="entry name" value="PDZ"/>
</dbReference>
<keyword evidence="7" id="KW-0732">Signal</keyword>
<dbReference type="Pfam" id="PF13365">
    <property type="entry name" value="Trypsin_2"/>
    <property type="match status" value="1"/>
</dbReference>
<comment type="catalytic activity">
    <reaction evidence="1">
        <text>Acts on substrates that are at least partially unfolded. The cleavage site P1 residue is normally between a pair of hydrophobic residues, such as Val-|-Val.</text>
        <dbReference type="EC" id="3.4.21.107"/>
    </reaction>
</comment>
<dbReference type="NCBIfam" id="TIGR02037">
    <property type="entry name" value="degP_htrA_DO"/>
    <property type="match status" value="1"/>
</dbReference>
<dbReference type="GO" id="GO:0004252">
    <property type="term" value="F:serine-type endopeptidase activity"/>
    <property type="evidence" value="ECO:0007669"/>
    <property type="project" value="InterPro"/>
</dbReference>
<feature type="binding site" evidence="15">
    <location>
        <position position="149"/>
    </location>
    <ligand>
        <name>substrate</name>
    </ligand>
</feature>
<dbReference type="AlphaFoldDB" id="A0A6L7G666"/>
<feature type="binding site" evidence="15">
    <location>
        <begin position="220"/>
        <end position="222"/>
    </location>
    <ligand>
        <name>substrate</name>
    </ligand>
</feature>
<dbReference type="SUPFAM" id="SSF50494">
    <property type="entry name" value="Trypsin-like serine proteases"/>
    <property type="match status" value="1"/>
</dbReference>
<dbReference type="Gene3D" id="2.40.10.120">
    <property type="match status" value="1"/>
</dbReference>
<evidence type="ECO:0000313" key="18">
    <source>
        <dbReference type="EMBL" id="MXN18988.1"/>
    </source>
</evidence>
<dbReference type="PANTHER" id="PTHR22939">
    <property type="entry name" value="SERINE PROTEASE FAMILY S1C HTRA-RELATED"/>
    <property type="match status" value="1"/>
</dbReference>
<keyword evidence="12" id="KW-0346">Stress response</keyword>
<feature type="active site" description="Charge relay system" evidence="14">
    <location>
        <position position="149"/>
    </location>
</feature>
<dbReference type="GO" id="GO:0006508">
    <property type="term" value="P:proteolysis"/>
    <property type="evidence" value="ECO:0007669"/>
    <property type="project" value="UniProtKB-KW"/>
</dbReference>
<evidence type="ECO:0000256" key="10">
    <source>
        <dbReference type="ARBA" id="ARBA00022801"/>
    </source>
</evidence>
<protein>
    <recommendedName>
        <fullName evidence="5">Probable periplasmic serine endoprotease DegP-like</fullName>
        <ecNumber evidence="4">3.4.21.107</ecNumber>
    </recommendedName>
    <alternativeName>
        <fullName evidence="13">Protease Do</fullName>
    </alternativeName>
</protein>
<dbReference type="CDD" id="cd10839">
    <property type="entry name" value="cpPDZ1_DegP-like"/>
    <property type="match status" value="1"/>
</dbReference>
<dbReference type="SMART" id="SM00228">
    <property type="entry name" value="PDZ"/>
    <property type="match status" value="2"/>
</dbReference>
<dbReference type="SUPFAM" id="SSF50156">
    <property type="entry name" value="PDZ domain-like"/>
    <property type="match status" value="2"/>
</dbReference>
<evidence type="ECO:0000256" key="16">
    <source>
        <dbReference type="SAM" id="MobiDB-lite"/>
    </source>
</evidence>
<dbReference type="InterPro" id="IPR036034">
    <property type="entry name" value="PDZ_sf"/>
</dbReference>
<evidence type="ECO:0000256" key="5">
    <source>
        <dbReference type="ARBA" id="ARBA00013958"/>
    </source>
</evidence>
<evidence type="ECO:0000256" key="6">
    <source>
        <dbReference type="ARBA" id="ARBA00022670"/>
    </source>
</evidence>
<dbReference type="InterPro" id="IPR011782">
    <property type="entry name" value="Pept_S1C_Do"/>
</dbReference>
<keyword evidence="8" id="KW-0677">Repeat</keyword>
<evidence type="ECO:0000256" key="13">
    <source>
        <dbReference type="ARBA" id="ARBA00032850"/>
    </source>
</evidence>
<dbReference type="PANTHER" id="PTHR22939:SF130">
    <property type="entry name" value="PERIPLASMIC SERINE ENDOPROTEASE DEGP-LIKE-RELATED"/>
    <property type="match status" value="1"/>
</dbReference>
<keyword evidence="9" id="KW-0574">Periplasm</keyword>
<feature type="binding site" evidence="15">
    <location>
        <position position="119"/>
    </location>
    <ligand>
        <name>substrate</name>
    </ligand>
</feature>
<dbReference type="FunFam" id="2.40.10.120:FF:000007">
    <property type="entry name" value="Periplasmic serine endoprotease DegP-like"/>
    <property type="match status" value="1"/>
</dbReference>
<feature type="active site" description="Charge relay system" evidence="14">
    <location>
        <position position="222"/>
    </location>
</feature>
<comment type="subcellular location">
    <subcellularLocation>
        <location evidence="2">Periplasm</location>
    </subcellularLocation>
</comment>
<evidence type="ECO:0000259" key="17">
    <source>
        <dbReference type="PROSITE" id="PS50106"/>
    </source>
</evidence>
<evidence type="ECO:0000256" key="4">
    <source>
        <dbReference type="ARBA" id="ARBA00013035"/>
    </source>
</evidence>
<evidence type="ECO:0000256" key="11">
    <source>
        <dbReference type="ARBA" id="ARBA00022825"/>
    </source>
</evidence>
<accession>A0A6L7G666</accession>
<evidence type="ECO:0000256" key="7">
    <source>
        <dbReference type="ARBA" id="ARBA00022729"/>
    </source>
</evidence>
<feature type="region of interest" description="Disordered" evidence="16">
    <location>
        <begin position="365"/>
        <end position="391"/>
    </location>
</feature>
<evidence type="ECO:0000256" key="15">
    <source>
        <dbReference type="PIRSR" id="PIRSR611782-2"/>
    </source>
</evidence>
<dbReference type="RefSeq" id="WP_160895114.1">
    <property type="nucleotide sequence ID" value="NZ_WUMU01000016.1"/>
</dbReference>
<dbReference type="PROSITE" id="PS50106">
    <property type="entry name" value="PDZ"/>
    <property type="match status" value="1"/>
</dbReference>
<dbReference type="EMBL" id="WUMU01000016">
    <property type="protein sequence ID" value="MXN18988.1"/>
    <property type="molecule type" value="Genomic_DNA"/>
</dbReference>
<feature type="compositionally biased region" description="Low complexity" evidence="16">
    <location>
        <begin position="373"/>
        <end position="387"/>
    </location>
</feature>
<dbReference type="InterPro" id="IPR001940">
    <property type="entry name" value="Peptidase_S1C"/>
</dbReference>
<name>A0A6L7G666_9RHOB</name>
<dbReference type="InterPro" id="IPR009003">
    <property type="entry name" value="Peptidase_S1_PA"/>
</dbReference>
<keyword evidence="6" id="KW-0645">Protease</keyword>
<feature type="active site" description="Charge relay system" evidence="14">
    <location>
        <position position="119"/>
    </location>
</feature>
<evidence type="ECO:0000256" key="8">
    <source>
        <dbReference type="ARBA" id="ARBA00022737"/>
    </source>
</evidence>
<reference evidence="18 19" key="1">
    <citation type="submission" date="2019-12" db="EMBL/GenBank/DDBJ databases">
        <authorList>
            <person name="Li M."/>
        </authorList>
    </citation>
    <scope>NUCLEOTIDE SEQUENCE [LARGE SCALE GENOMIC DNA]</scope>
    <source>
        <strain evidence="18 19">GBMRC 2024</strain>
    </source>
</reference>
<dbReference type="Proteomes" id="UP000477911">
    <property type="component" value="Unassembled WGS sequence"/>
</dbReference>
<dbReference type="EC" id="3.4.21.107" evidence="4"/>
<keyword evidence="10" id="KW-0378">Hydrolase</keyword>
<dbReference type="GO" id="GO:0042597">
    <property type="term" value="C:periplasmic space"/>
    <property type="evidence" value="ECO:0007669"/>
    <property type="project" value="UniProtKB-SubCell"/>
</dbReference>
<organism evidence="18 19">
    <name type="scientific">Pseudooceanicola albus</name>
    <dbReference type="NCBI Taxonomy" id="2692189"/>
    <lineage>
        <taxon>Bacteria</taxon>
        <taxon>Pseudomonadati</taxon>
        <taxon>Pseudomonadota</taxon>
        <taxon>Alphaproteobacteria</taxon>
        <taxon>Rhodobacterales</taxon>
        <taxon>Paracoccaceae</taxon>
        <taxon>Pseudooceanicola</taxon>
    </lineage>
</organism>